<accession>T1JL73</accession>
<name>T1JL73_STRMM</name>
<feature type="transmembrane region" description="Helical" evidence="1">
    <location>
        <begin position="369"/>
        <end position="391"/>
    </location>
</feature>
<keyword evidence="1" id="KW-1133">Transmembrane helix</keyword>
<feature type="transmembrane region" description="Helical" evidence="1">
    <location>
        <begin position="260"/>
        <end position="278"/>
    </location>
</feature>
<dbReference type="EMBL" id="JH432114">
    <property type="status" value="NOT_ANNOTATED_CDS"/>
    <property type="molecule type" value="Genomic_DNA"/>
</dbReference>
<keyword evidence="3" id="KW-1185">Reference proteome</keyword>
<proteinExistence type="predicted"/>
<dbReference type="EnsemblMetazoa" id="SMAR014603-RA">
    <property type="protein sequence ID" value="SMAR014603-PA"/>
    <property type="gene ID" value="SMAR014603"/>
</dbReference>
<reference evidence="2" key="2">
    <citation type="submission" date="2015-02" db="UniProtKB">
        <authorList>
            <consortium name="EnsemblMetazoa"/>
        </authorList>
    </citation>
    <scope>IDENTIFICATION</scope>
</reference>
<feature type="transmembrane region" description="Helical" evidence="1">
    <location>
        <begin position="45"/>
        <end position="72"/>
    </location>
</feature>
<evidence type="ECO:0000256" key="1">
    <source>
        <dbReference type="SAM" id="Phobius"/>
    </source>
</evidence>
<feature type="transmembrane region" description="Helical" evidence="1">
    <location>
        <begin position="78"/>
        <end position="97"/>
    </location>
</feature>
<protein>
    <recommendedName>
        <fullName evidence="4">Gustatory receptor</fullName>
    </recommendedName>
</protein>
<feature type="transmembrane region" description="Helical" evidence="1">
    <location>
        <begin position="179"/>
        <end position="207"/>
    </location>
</feature>
<dbReference type="Proteomes" id="UP000014500">
    <property type="component" value="Unassembled WGS sequence"/>
</dbReference>
<keyword evidence="1" id="KW-0812">Transmembrane</keyword>
<evidence type="ECO:0000313" key="2">
    <source>
        <dbReference type="EnsemblMetazoa" id="SMAR014603-PA"/>
    </source>
</evidence>
<keyword evidence="1" id="KW-0472">Membrane</keyword>
<organism evidence="2 3">
    <name type="scientific">Strigamia maritima</name>
    <name type="common">European centipede</name>
    <name type="synonym">Geophilus maritimus</name>
    <dbReference type="NCBI Taxonomy" id="126957"/>
    <lineage>
        <taxon>Eukaryota</taxon>
        <taxon>Metazoa</taxon>
        <taxon>Ecdysozoa</taxon>
        <taxon>Arthropoda</taxon>
        <taxon>Myriapoda</taxon>
        <taxon>Chilopoda</taxon>
        <taxon>Pleurostigmophora</taxon>
        <taxon>Geophilomorpha</taxon>
        <taxon>Linotaeniidae</taxon>
        <taxon>Strigamia</taxon>
    </lineage>
</organism>
<sequence>MKPAKEMIKPFSEYANMLKSFWCYAFAIYGVNMCTESHESRKKRIVFIALAITQLFIFFHYISCFIYTIALGFTVSGLSFYTSMLACICLSIFNLWTMNRRKVAMTKLLDESISYLSGHPECTKRLWRYSFIPSIGLFAMTIAEALFSSAEVFTRDNAGICNYTTIYFFKISFADKYLYIARILIGVEFIVSVLICVGFVNISVWFFNHMCHLVFYRFKHLNMKLEELFRSGKQLSSFHLAEYRAQHQLACQVTVELSCLWSPLIVVWIFGFILGLCFDIRALKVEFPTLFLITFLADIFRQLWLIVGLFKAASLVNVEAHKLAVKLVTFPISKSALTDADQMEYYVNYLLLSERLVNTRIGINASGLFLLNASSFLSMAGAVLTYVIVLFQSL</sequence>
<evidence type="ECO:0008006" key="4">
    <source>
        <dbReference type="Google" id="ProtNLM"/>
    </source>
</evidence>
<evidence type="ECO:0000313" key="3">
    <source>
        <dbReference type="Proteomes" id="UP000014500"/>
    </source>
</evidence>
<dbReference type="AlphaFoldDB" id="T1JL73"/>
<feature type="transmembrane region" description="Helical" evidence="1">
    <location>
        <begin position="290"/>
        <end position="310"/>
    </location>
</feature>
<reference evidence="3" key="1">
    <citation type="submission" date="2011-05" db="EMBL/GenBank/DDBJ databases">
        <authorList>
            <person name="Richards S.R."/>
            <person name="Qu J."/>
            <person name="Jiang H."/>
            <person name="Jhangiani S.N."/>
            <person name="Agravi P."/>
            <person name="Goodspeed R."/>
            <person name="Gross S."/>
            <person name="Mandapat C."/>
            <person name="Jackson L."/>
            <person name="Mathew T."/>
            <person name="Pu L."/>
            <person name="Thornton R."/>
            <person name="Saada N."/>
            <person name="Wilczek-Boney K.B."/>
            <person name="Lee S."/>
            <person name="Kovar C."/>
            <person name="Wu Y."/>
            <person name="Scherer S.E."/>
            <person name="Worley K.C."/>
            <person name="Muzny D.M."/>
            <person name="Gibbs R."/>
        </authorList>
    </citation>
    <scope>NUCLEOTIDE SEQUENCE</scope>
    <source>
        <strain evidence="3">Brora</strain>
    </source>
</reference>
<dbReference type="HOGENOM" id="CLU_055904_0_0_1"/>
<dbReference type="PhylomeDB" id="T1JL73"/>